<reference evidence="3" key="1">
    <citation type="journal article" date="2019" name="Int. J. Syst. Evol. Microbiol.">
        <title>The Global Catalogue of Microorganisms (GCM) 10K type strain sequencing project: providing services to taxonomists for standard genome sequencing and annotation.</title>
        <authorList>
            <consortium name="The Broad Institute Genomics Platform"/>
            <consortium name="The Broad Institute Genome Sequencing Center for Infectious Disease"/>
            <person name="Wu L."/>
            <person name="Ma J."/>
        </authorList>
    </citation>
    <scope>NUCLEOTIDE SEQUENCE [LARGE SCALE GENOMIC DNA]</scope>
    <source>
        <strain evidence="3">CGMCC 4.7204</strain>
    </source>
</reference>
<accession>A0ABV8L336</accession>
<dbReference type="Proteomes" id="UP001595767">
    <property type="component" value="Unassembled WGS sequence"/>
</dbReference>
<keyword evidence="3" id="KW-1185">Reference proteome</keyword>
<protein>
    <submittedName>
        <fullName evidence="2">Uncharacterized protein</fullName>
    </submittedName>
</protein>
<dbReference type="EMBL" id="JBHSBA010000003">
    <property type="protein sequence ID" value="MFC4124988.1"/>
    <property type="molecule type" value="Genomic_DNA"/>
</dbReference>
<dbReference type="RefSeq" id="WP_378548578.1">
    <property type="nucleotide sequence ID" value="NZ_JBHSBA010000003.1"/>
</dbReference>
<proteinExistence type="predicted"/>
<comment type="caution">
    <text evidence="2">The sequence shown here is derived from an EMBL/GenBank/DDBJ whole genome shotgun (WGS) entry which is preliminary data.</text>
</comment>
<name>A0ABV8L336_9NOCA</name>
<feature type="region of interest" description="Disordered" evidence="1">
    <location>
        <begin position="1"/>
        <end position="20"/>
    </location>
</feature>
<evidence type="ECO:0000313" key="3">
    <source>
        <dbReference type="Proteomes" id="UP001595767"/>
    </source>
</evidence>
<evidence type="ECO:0000256" key="1">
    <source>
        <dbReference type="SAM" id="MobiDB-lite"/>
    </source>
</evidence>
<evidence type="ECO:0000313" key="2">
    <source>
        <dbReference type="EMBL" id="MFC4124988.1"/>
    </source>
</evidence>
<sequence>MRCHSGEAGSPANGTSFTAA</sequence>
<gene>
    <name evidence="2" type="ORF">ACFOW8_08620</name>
</gene>
<organism evidence="2 3">
    <name type="scientific">Nocardia rhizosphaerae</name>
    <dbReference type="NCBI Taxonomy" id="1691571"/>
    <lineage>
        <taxon>Bacteria</taxon>
        <taxon>Bacillati</taxon>
        <taxon>Actinomycetota</taxon>
        <taxon>Actinomycetes</taxon>
        <taxon>Mycobacteriales</taxon>
        <taxon>Nocardiaceae</taxon>
        <taxon>Nocardia</taxon>
    </lineage>
</organism>